<dbReference type="RefSeq" id="WP_185778424.1">
    <property type="nucleotide sequence ID" value="NZ_JACJUU010000001.1"/>
</dbReference>
<evidence type="ECO:0000313" key="2">
    <source>
        <dbReference type="Proteomes" id="UP000545386"/>
    </source>
</evidence>
<name>A0A842HIW0_9BURK</name>
<gene>
    <name evidence="1" type="ORF">GTU67_01505</name>
</gene>
<protein>
    <recommendedName>
        <fullName evidence="3">DUF2158 domain-containing protein</fullName>
    </recommendedName>
</protein>
<dbReference type="Proteomes" id="UP000545386">
    <property type="component" value="Unassembled WGS sequence"/>
</dbReference>
<accession>A0A842HIW0</accession>
<dbReference type="AlphaFoldDB" id="A0A842HIW0"/>
<proteinExistence type="predicted"/>
<organism evidence="1 2">
    <name type="scientific">Pusillimonas minor</name>
    <dbReference type="NCBI Taxonomy" id="2697024"/>
    <lineage>
        <taxon>Bacteria</taxon>
        <taxon>Pseudomonadati</taxon>
        <taxon>Pseudomonadota</taxon>
        <taxon>Betaproteobacteria</taxon>
        <taxon>Burkholderiales</taxon>
        <taxon>Alcaligenaceae</taxon>
        <taxon>Pusillimonas</taxon>
    </lineage>
</organism>
<sequence>MTDKPPEPVPRLRHVKPGQRVLLVGDKMIRTLVVKDDHHGYFDGLKASLCHPVEPALMQFGDGGGWRVREAT</sequence>
<reference evidence="1 2" key="1">
    <citation type="submission" date="2020-08" db="EMBL/GenBank/DDBJ databases">
        <title>Paraeoetvoesia sp. YC-7-48 draft genome sequence.</title>
        <authorList>
            <person name="Yao L."/>
        </authorList>
    </citation>
    <scope>NUCLEOTIDE SEQUENCE [LARGE SCALE GENOMIC DNA]</scope>
    <source>
        <strain evidence="2">YC-7-48</strain>
    </source>
</reference>
<keyword evidence="2" id="KW-1185">Reference proteome</keyword>
<evidence type="ECO:0000313" key="1">
    <source>
        <dbReference type="EMBL" id="MBC2768589.1"/>
    </source>
</evidence>
<dbReference type="EMBL" id="JACJUU010000001">
    <property type="protein sequence ID" value="MBC2768589.1"/>
    <property type="molecule type" value="Genomic_DNA"/>
</dbReference>
<evidence type="ECO:0008006" key="3">
    <source>
        <dbReference type="Google" id="ProtNLM"/>
    </source>
</evidence>
<comment type="caution">
    <text evidence="1">The sequence shown here is derived from an EMBL/GenBank/DDBJ whole genome shotgun (WGS) entry which is preliminary data.</text>
</comment>